<comment type="subcellular location">
    <subcellularLocation>
        <location evidence="1">Secreted</location>
    </subcellularLocation>
</comment>
<dbReference type="InterPro" id="IPR037277">
    <property type="entry name" value="Granulin_sf"/>
</dbReference>
<dbReference type="PANTHER" id="PTHR12274">
    <property type="entry name" value="GRANULIN"/>
    <property type="match status" value="1"/>
</dbReference>
<dbReference type="PROSITE" id="PS00799">
    <property type="entry name" value="GRANULINS"/>
    <property type="match status" value="1"/>
</dbReference>
<dbReference type="InterPro" id="IPR000118">
    <property type="entry name" value="Granulin"/>
</dbReference>
<dbReference type="OrthoDB" id="5854875at2759"/>
<dbReference type="EMBL" id="BGPR01000151">
    <property type="protein sequence ID" value="GBL99841.1"/>
    <property type="molecule type" value="Genomic_DNA"/>
</dbReference>
<gene>
    <name evidence="6" type="ORF">AVEN_162843_1</name>
</gene>
<evidence type="ECO:0000256" key="2">
    <source>
        <dbReference type="ARBA" id="ARBA00010093"/>
    </source>
</evidence>
<evidence type="ECO:0000259" key="5">
    <source>
        <dbReference type="PROSITE" id="PS00799"/>
    </source>
</evidence>
<accession>A0A4Y2C5U9</accession>
<protein>
    <recommendedName>
        <fullName evidence="5">Granulins domain-containing protein</fullName>
    </recommendedName>
</protein>
<evidence type="ECO:0000313" key="7">
    <source>
        <dbReference type="Proteomes" id="UP000499080"/>
    </source>
</evidence>
<evidence type="ECO:0000256" key="3">
    <source>
        <dbReference type="ARBA" id="ARBA00022525"/>
    </source>
</evidence>
<dbReference type="GO" id="GO:0005576">
    <property type="term" value="C:extracellular region"/>
    <property type="evidence" value="ECO:0007669"/>
    <property type="project" value="UniProtKB-SubCell"/>
</dbReference>
<dbReference type="InterPro" id="IPR039036">
    <property type="entry name" value="Granulin_fam"/>
</dbReference>
<feature type="domain" description="Granulins" evidence="5">
    <location>
        <begin position="77"/>
        <end position="90"/>
    </location>
</feature>
<organism evidence="6 7">
    <name type="scientific">Araneus ventricosus</name>
    <name type="common">Orbweaver spider</name>
    <name type="synonym">Epeira ventricosa</name>
    <dbReference type="NCBI Taxonomy" id="182803"/>
    <lineage>
        <taxon>Eukaryota</taxon>
        <taxon>Metazoa</taxon>
        <taxon>Ecdysozoa</taxon>
        <taxon>Arthropoda</taxon>
        <taxon>Chelicerata</taxon>
        <taxon>Arachnida</taxon>
        <taxon>Araneae</taxon>
        <taxon>Araneomorphae</taxon>
        <taxon>Entelegynae</taxon>
        <taxon>Araneoidea</taxon>
        <taxon>Araneidae</taxon>
        <taxon>Araneus</taxon>
    </lineage>
</organism>
<evidence type="ECO:0000313" key="6">
    <source>
        <dbReference type="EMBL" id="GBL99841.1"/>
    </source>
</evidence>
<keyword evidence="7" id="KW-1185">Reference proteome</keyword>
<dbReference type="Gene3D" id="2.10.25.160">
    <property type="entry name" value="Granulin"/>
    <property type="match status" value="1"/>
</dbReference>
<sequence>MVYIAVRNILHCDQLPIRNKVQKIHLFVRSAEKIPPTVENVKELRHMPRGSTNVQIAILLVNYLIRYSCCPLVRACCIDGLHCCPEHMHCDATSRYCNQGPRNITSLRQIPAEKNPPTVENVKESCHMPRWQYQSRSQYLCKLPNTRLSCCPLVRAACIDGLIAVRTYAL</sequence>
<dbReference type="Pfam" id="PF00396">
    <property type="entry name" value="Granulin"/>
    <property type="match status" value="1"/>
</dbReference>
<comment type="caution">
    <text evidence="6">The sequence shown here is derived from an EMBL/GenBank/DDBJ whole genome shotgun (WGS) entry which is preliminary data.</text>
</comment>
<proteinExistence type="inferred from homology"/>
<dbReference type="Proteomes" id="UP000499080">
    <property type="component" value="Unassembled WGS sequence"/>
</dbReference>
<dbReference type="AlphaFoldDB" id="A0A4Y2C5U9"/>
<evidence type="ECO:0000256" key="4">
    <source>
        <dbReference type="ARBA" id="ARBA00023157"/>
    </source>
</evidence>
<keyword evidence="4" id="KW-1015">Disulfide bond</keyword>
<reference evidence="6 7" key="1">
    <citation type="journal article" date="2019" name="Sci. Rep.">
        <title>Orb-weaving spider Araneus ventricosus genome elucidates the spidroin gene catalogue.</title>
        <authorList>
            <person name="Kono N."/>
            <person name="Nakamura H."/>
            <person name="Ohtoshi R."/>
            <person name="Moran D.A.P."/>
            <person name="Shinohara A."/>
            <person name="Yoshida Y."/>
            <person name="Fujiwara M."/>
            <person name="Mori M."/>
            <person name="Tomita M."/>
            <person name="Arakawa K."/>
        </authorList>
    </citation>
    <scope>NUCLEOTIDE SEQUENCE [LARGE SCALE GENOMIC DNA]</scope>
</reference>
<evidence type="ECO:0000256" key="1">
    <source>
        <dbReference type="ARBA" id="ARBA00004613"/>
    </source>
</evidence>
<name>A0A4Y2C5U9_ARAVE</name>
<dbReference type="PANTHER" id="PTHR12274:SF3">
    <property type="entry name" value="PROGRANULIN"/>
    <property type="match status" value="1"/>
</dbReference>
<comment type="similarity">
    <text evidence="2">Belongs to the granulin family.</text>
</comment>
<keyword evidence="3" id="KW-0964">Secreted</keyword>